<evidence type="ECO:0000256" key="1">
    <source>
        <dbReference type="SAM" id="Coils"/>
    </source>
</evidence>
<name>A0A8J7F525_9CYAN</name>
<evidence type="ECO:0000313" key="3">
    <source>
        <dbReference type="EMBL" id="MBE9211324.1"/>
    </source>
</evidence>
<protein>
    <submittedName>
        <fullName evidence="3">Uncharacterized protein</fullName>
    </submittedName>
</protein>
<feature type="signal peptide" evidence="2">
    <location>
        <begin position="1"/>
        <end position="22"/>
    </location>
</feature>
<keyword evidence="1" id="KW-0175">Coiled coil</keyword>
<sequence length="219" mass="24438">MLRTKFILAVSLIGLISCTSQTSSSYPNDSVITPAAQTEANIATQQENQRQIINSKIKQIEQQSELLSQTMIGRQQKISQLRLRENELESSIQTYNQKIQSFIFQNKDAVACMGAANVSLNENNQYSEDVKNVASAVTFICAGGILLDEQFRNRVIFVADQLVLADNNTKNLTNNFQTVRTQIESEQQLLAQEQSQASELAANIRDYQSQLASPSQTEI</sequence>
<dbReference type="RefSeq" id="WP_193916028.1">
    <property type="nucleotide sequence ID" value="NZ_JADEWL010000002.1"/>
</dbReference>
<evidence type="ECO:0000313" key="4">
    <source>
        <dbReference type="Proteomes" id="UP000620559"/>
    </source>
</evidence>
<dbReference type="AlphaFoldDB" id="A0A8J7F525"/>
<dbReference type="EMBL" id="JADEWL010000002">
    <property type="protein sequence ID" value="MBE9211324.1"/>
    <property type="molecule type" value="Genomic_DNA"/>
</dbReference>
<comment type="caution">
    <text evidence="3">The sequence shown here is derived from an EMBL/GenBank/DDBJ whole genome shotgun (WGS) entry which is preliminary data.</text>
</comment>
<evidence type="ECO:0000256" key="2">
    <source>
        <dbReference type="SAM" id="SignalP"/>
    </source>
</evidence>
<keyword evidence="4" id="KW-1185">Reference proteome</keyword>
<accession>A0A8J7F525</accession>
<feature type="coiled-coil region" evidence="1">
    <location>
        <begin position="43"/>
        <end position="98"/>
    </location>
</feature>
<organism evidence="3 4">
    <name type="scientific">Plectonema cf. radiosum LEGE 06105</name>
    <dbReference type="NCBI Taxonomy" id="945769"/>
    <lineage>
        <taxon>Bacteria</taxon>
        <taxon>Bacillati</taxon>
        <taxon>Cyanobacteriota</taxon>
        <taxon>Cyanophyceae</taxon>
        <taxon>Oscillatoriophycideae</taxon>
        <taxon>Oscillatoriales</taxon>
        <taxon>Microcoleaceae</taxon>
        <taxon>Plectonema</taxon>
    </lineage>
</organism>
<feature type="chain" id="PRO_5035262952" evidence="2">
    <location>
        <begin position="23"/>
        <end position="219"/>
    </location>
</feature>
<keyword evidence="2" id="KW-0732">Signal</keyword>
<dbReference type="Proteomes" id="UP000620559">
    <property type="component" value="Unassembled WGS sequence"/>
</dbReference>
<feature type="coiled-coil region" evidence="1">
    <location>
        <begin position="183"/>
        <end position="210"/>
    </location>
</feature>
<proteinExistence type="predicted"/>
<gene>
    <name evidence="3" type="ORF">IQ247_01070</name>
</gene>
<reference evidence="3" key="1">
    <citation type="submission" date="2020-10" db="EMBL/GenBank/DDBJ databases">
        <authorList>
            <person name="Castelo-Branco R."/>
            <person name="Eusebio N."/>
            <person name="Adriana R."/>
            <person name="Vieira A."/>
            <person name="Brugerolle De Fraissinette N."/>
            <person name="Rezende De Castro R."/>
            <person name="Schneider M.P."/>
            <person name="Vasconcelos V."/>
            <person name="Leao P.N."/>
        </authorList>
    </citation>
    <scope>NUCLEOTIDE SEQUENCE</scope>
    <source>
        <strain evidence="3">LEGE 06105</strain>
    </source>
</reference>
<dbReference type="PROSITE" id="PS51257">
    <property type="entry name" value="PROKAR_LIPOPROTEIN"/>
    <property type="match status" value="1"/>
</dbReference>